<feature type="transmembrane region" description="Helical" evidence="9">
    <location>
        <begin position="196"/>
        <end position="214"/>
    </location>
</feature>
<dbReference type="AlphaFoldDB" id="A0A345YAY6"/>
<evidence type="ECO:0000256" key="6">
    <source>
        <dbReference type="ARBA" id="ARBA00022989"/>
    </source>
</evidence>
<keyword evidence="11" id="KW-0449">Lipoprotein</keyword>
<feature type="transmembrane region" description="Helical" evidence="9">
    <location>
        <begin position="55"/>
        <end position="76"/>
    </location>
</feature>
<dbReference type="PROSITE" id="PS50263">
    <property type="entry name" value="CN_HYDROLASE"/>
    <property type="match status" value="1"/>
</dbReference>
<evidence type="ECO:0000259" key="10">
    <source>
        <dbReference type="PROSITE" id="PS50263"/>
    </source>
</evidence>
<feature type="transmembrane region" description="Helical" evidence="9">
    <location>
        <begin position="88"/>
        <end position="114"/>
    </location>
</feature>
<feature type="domain" description="CN hydrolase" evidence="10">
    <location>
        <begin position="227"/>
        <end position="490"/>
    </location>
</feature>
<evidence type="ECO:0000256" key="4">
    <source>
        <dbReference type="ARBA" id="ARBA00022679"/>
    </source>
</evidence>
<gene>
    <name evidence="9 11" type="primary">lnt</name>
    <name evidence="11" type="ORF">DVR09_00980</name>
</gene>
<comment type="similarity">
    <text evidence="2 9">Belongs to the CN hydrolase family. Apolipoprotein N-acyltransferase subfamily.</text>
</comment>
<dbReference type="Proteomes" id="UP000254508">
    <property type="component" value="Chromosome"/>
</dbReference>
<keyword evidence="5 9" id="KW-0812">Transmembrane</keyword>
<evidence type="ECO:0000256" key="1">
    <source>
        <dbReference type="ARBA" id="ARBA00004651"/>
    </source>
</evidence>
<comment type="pathway">
    <text evidence="9">Protein modification; lipoprotein biosynthesis (N-acyl transfer).</text>
</comment>
<dbReference type="GO" id="GO:0042158">
    <property type="term" value="P:lipoprotein biosynthetic process"/>
    <property type="evidence" value="ECO:0007669"/>
    <property type="project" value="UniProtKB-UniRule"/>
</dbReference>
<reference evidence="12" key="1">
    <citation type="submission" date="2018-07" db="EMBL/GenBank/DDBJ databases">
        <title>Genome sequence of Erythrobacter strain YH-07, an antagonistic bacterium isolated from Yellow Sea.</title>
        <authorList>
            <person name="Tang T."/>
            <person name="Liu Q."/>
            <person name="Sun X."/>
        </authorList>
    </citation>
    <scope>NUCLEOTIDE SEQUENCE [LARGE SCALE GENOMIC DNA]</scope>
    <source>
        <strain evidence="12">YH-07</strain>
    </source>
</reference>
<evidence type="ECO:0000313" key="11">
    <source>
        <dbReference type="EMBL" id="AXK41088.1"/>
    </source>
</evidence>
<evidence type="ECO:0000256" key="7">
    <source>
        <dbReference type="ARBA" id="ARBA00023136"/>
    </source>
</evidence>
<dbReference type="NCBIfam" id="TIGR00546">
    <property type="entry name" value="lnt"/>
    <property type="match status" value="1"/>
</dbReference>
<comment type="catalytic activity">
    <reaction evidence="9">
        <text>N-terminal S-1,2-diacyl-sn-glyceryl-L-cysteinyl-[lipoprotein] + a glycerophospholipid = N-acyl-S-1,2-diacyl-sn-glyceryl-L-cysteinyl-[lipoprotein] + a 2-acyl-sn-glycero-3-phospholipid + H(+)</text>
        <dbReference type="Rhea" id="RHEA:48228"/>
        <dbReference type="Rhea" id="RHEA-COMP:14681"/>
        <dbReference type="Rhea" id="RHEA-COMP:14684"/>
        <dbReference type="ChEBI" id="CHEBI:15378"/>
        <dbReference type="ChEBI" id="CHEBI:136912"/>
        <dbReference type="ChEBI" id="CHEBI:140656"/>
        <dbReference type="ChEBI" id="CHEBI:140657"/>
        <dbReference type="ChEBI" id="CHEBI:140660"/>
        <dbReference type="EC" id="2.3.1.269"/>
    </reaction>
</comment>
<dbReference type="InterPro" id="IPR004563">
    <property type="entry name" value="Apolipo_AcylTrfase"/>
</dbReference>
<keyword evidence="8 9" id="KW-0012">Acyltransferase</keyword>
<evidence type="ECO:0000313" key="12">
    <source>
        <dbReference type="Proteomes" id="UP000254508"/>
    </source>
</evidence>
<dbReference type="InterPro" id="IPR003010">
    <property type="entry name" value="C-N_Hydrolase"/>
</dbReference>
<accession>A0A345YAY6</accession>
<name>A0A345YAY6_9SPHN</name>
<dbReference type="GO" id="GO:0005886">
    <property type="term" value="C:plasma membrane"/>
    <property type="evidence" value="ECO:0007669"/>
    <property type="project" value="UniProtKB-SubCell"/>
</dbReference>
<dbReference type="KEGG" id="err:DVR09_00980"/>
<dbReference type="EC" id="2.3.1.269" evidence="9"/>
<feature type="transmembrane region" description="Helical" evidence="9">
    <location>
        <begin position="500"/>
        <end position="520"/>
    </location>
</feature>
<dbReference type="InterPro" id="IPR036526">
    <property type="entry name" value="C-N_Hydrolase_sf"/>
</dbReference>
<evidence type="ECO:0000256" key="2">
    <source>
        <dbReference type="ARBA" id="ARBA00010065"/>
    </source>
</evidence>
<comment type="function">
    <text evidence="9">Catalyzes the phospholipid dependent N-acylation of the N-terminal cysteine of apolipoprotein, the last step in lipoprotein maturation.</text>
</comment>
<sequence length="531" mass="57177">METIPGLARSHPKISALLLGAISAFGFQPFHLWPLGLAAMAAFGWLAWQQAGWKRALLVGWLFGVAHFTATNNWIATAFTYQAEMPAALGWAAVPLLSLYLAIWPGLATAAAWLIARGKGLFAFALAFGACWIAAEWLRSWVFTGYSWGPFSMMLLGPWDRPGLARLLPFAGSYALSGAVVAAAVGGAALAAARRWAALGASVLAVTALIYWPAGRGGTGDLALTLVQPNLKQEDIDDASKFEDQFQTIAGLSKPLKPGARRLVLWPESGVPDYLRDGYPQRYYIQMTAGGDPAFARARIGDVIGPASLLLTGLVDLEIGTVDGRRKAIGAYNAVTSIDPDGKLGERYAKAHLVPYGEYLPFRALLEPLGLSRLVAGTIDFIPGPGPRTQDLGQYGMAGMQICYEIVFSGEVVDRGNRPDYIFNPSNDGWFGTWGPPQHLAQARMRAAEEGLPVLRSTTTGISAVIDARGVVREHIGRKVAGRIDTLVPTPKAPTWFARMGHWLTLIWGIVFLALSLVAMRFAGGYPTRNT</sequence>
<feature type="transmembrane region" description="Helical" evidence="9">
    <location>
        <begin position="121"/>
        <end position="143"/>
    </location>
</feature>
<protein>
    <recommendedName>
        <fullName evidence="9">Apolipoprotein N-acyltransferase</fullName>
        <shortName evidence="9">ALP N-acyltransferase</shortName>
        <ecNumber evidence="9">2.3.1.269</ecNumber>
    </recommendedName>
</protein>
<dbReference type="CDD" id="cd07571">
    <property type="entry name" value="ALP_N-acyl_transferase"/>
    <property type="match status" value="1"/>
</dbReference>
<dbReference type="Pfam" id="PF00795">
    <property type="entry name" value="CN_hydrolase"/>
    <property type="match status" value="1"/>
</dbReference>
<evidence type="ECO:0000256" key="8">
    <source>
        <dbReference type="ARBA" id="ARBA00023315"/>
    </source>
</evidence>
<dbReference type="Pfam" id="PF20154">
    <property type="entry name" value="LNT_N"/>
    <property type="match status" value="1"/>
</dbReference>
<keyword evidence="12" id="KW-1185">Reference proteome</keyword>
<comment type="subcellular location">
    <subcellularLocation>
        <location evidence="1 9">Cell membrane</location>
        <topology evidence="1 9">Multi-pass membrane protein</topology>
    </subcellularLocation>
</comment>
<evidence type="ECO:0000256" key="5">
    <source>
        <dbReference type="ARBA" id="ARBA00022692"/>
    </source>
</evidence>
<organism evidence="11 12">
    <name type="scientific">Erythrobacter aureus</name>
    <dbReference type="NCBI Taxonomy" id="2182384"/>
    <lineage>
        <taxon>Bacteria</taxon>
        <taxon>Pseudomonadati</taxon>
        <taxon>Pseudomonadota</taxon>
        <taxon>Alphaproteobacteria</taxon>
        <taxon>Sphingomonadales</taxon>
        <taxon>Erythrobacteraceae</taxon>
        <taxon>Erythrobacter/Porphyrobacter group</taxon>
        <taxon>Erythrobacter</taxon>
    </lineage>
</organism>
<evidence type="ECO:0000256" key="3">
    <source>
        <dbReference type="ARBA" id="ARBA00022475"/>
    </source>
</evidence>
<dbReference type="UniPathway" id="UPA00666"/>
<dbReference type="PANTHER" id="PTHR38686:SF1">
    <property type="entry name" value="APOLIPOPROTEIN N-ACYLTRANSFERASE"/>
    <property type="match status" value="1"/>
</dbReference>
<evidence type="ECO:0000256" key="9">
    <source>
        <dbReference type="HAMAP-Rule" id="MF_01148"/>
    </source>
</evidence>
<dbReference type="RefSeq" id="WP_115415279.1">
    <property type="nucleotide sequence ID" value="NZ_CP031357.1"/>
</dbReference>
<dbReference type="Gene3D" id="3.60.110.10">
    <property type="entry name" value="Carbon-nitrogen hydrolase"/>
    <property type="match status" value="1"/>
</dbReference>
<keyword evidence="6 9" id="KW-1133">Transmembrane helix</keyword>
<feature type="transmembrane region" description="Helical" evidence="9">
    <location>
        <begin position="163"/>
        <end position="189"/>
    </location>
</feature>
<dbReference type="EMBL" id="CP031357">
    <property type="protein sequence ID" value="AXK41088.1"/>
    <property type="molecule type" value="Genomic_DNA"/>
</dbReference>
<dbReference type="InterPro" id="IPR045378">
    <property type="entry name" value="LNT_N"/>
</dbReference>
<keyword evidence="4 9" id="KW-0808">Transferase</keyword>
<dbReference type="OrthoDB" id="9804277at2"/>
<dbReference type="SUPFAM" id="SSF56317">
    <property type="entry name" value="Carbon-nitrogen hydrolase"/>
    <property type="match status" value="1"/>
</dbReference>
<keyword evidence="3 9" id="KW-1003">Cell membrane</keyword>
<keyword evidence="7 9" id="KW-0472">Membrane</keyword>
<dbReference type="HAMAP" id="MF_01148">
    <property type="entry name" value="Lnt"/>
    <property type="match status" value="1"/>
</dbReference>
<proteinExistence type="inferred from homology"/>
<dbReference type="GO" id="GO:0016410">
    <property type="term" value="F:N-acyltransferase activity"/>
    <property type="evidence" value="ECO:0007669"/>
    <property type="project" value="UniProtKB-UniRule"/>
</dbReference>
<dbReference type="PANTHER" id="PTHR38686">
    <property type="entry name" value="APOLIPOPROTEIN N-ACYLTRANSFERASE"/>
    <property type="match status" value="1"/>
</dbReference>